<comment type="subcellular location">
    <subcellularLocation>
        <location evidence="1">Cell membrane</location>
        <topology evidence="1">Multi-pass membrane protein</topology>
    </subcellularLocation>
</comment>
<evidence type="ECO:0000313" key="8">
    <source>
        <dbReference type="EMBL" id="ELV08244.1"/>
    </source>
</evidence>
<dbReference type="SUPFAM" id="SSF103481">
    <property type="entry name" value="Multidrug resistance efflux transporter EmrE"/>
    <property type="match status" value="2"/>
</dbReference>
<organism evidence="8 9">
    <name type="scientific">Wohlfahrtiimonas chitiniclastica SH04</name>
    <dbReference type="NCBI Taxonomy" id="1261130"/>
    <lineage>
        <taxon>Bacteria</taxon>
        <taxon>Pseudomonadati</taxon>
        <taxon>Pseudomonadota</taxon>
        <taxon>Gammaproteobacteria</taxon>
        <taxon>Cardiobacteriales</taxon>
        <taxon>Ignatzschineriaceae</taxon>
        <taxon>Wohlfahrtiimonas</taxon>
    </lineage>
</organism>
<keyword evidence="2" id="KW-1003">Cell membrane</keyword>
<evidence type="ECO:0000256" key="3">
    <source>
        <dbReference type="ARBA" id="ARBA00022692"/>
    </source>
</evidence>
<feature type="transmembrane region" description="Helical" evidence="6">
    <location>
        <begin position="246"/>
        <end position="265"/>
    </location>
</feature>
<evidence type="ECO:0000256" key="6">
    <source>
        <dbReference type="SAM" id="Phobius"/>
    </source>
</evidence>
<feature type="transmembrane region" description="Helical" evidence="6">
    <location>
        <begin position="187"/>
        <end position="205"/>
    </location>
</feature>
<dbReference type="Proteomes" id="UP000011617">
    <property type="component" value="Unassembled WGS sequence"/>
</dbReference>
<evidence type="ECO:0000256" key="5">
    <source>
        <dbReference type="ARBA" id="ARBA00023136"/>
    </source>
</evidence>
<proteinExistence type="predicted"/>
<dbReference type="HOGENOM" id="CLU_033863_4_4_6"/>
<gene>
    <name evidence="8" type="ORF">F387_00487</name>
</gene>
<evidence type="ECO:0000256" key="1">
    <source>
        <dbReference type="ARBA" id="ARBA00004651"/>
    </source>
</evidence>
<comment type="caution">
    <text evidence="8">The sequence shown here is derived from an EMBL/GenBank/DDBJ whole genome shotgun (WGS) entry which is preliminary data.</text>
</comment>
<feature type="domain" description="EamA" evidence="7">
    <location>
        <begin position="153"/>
        <end position="285"/>
    </location>
</feature>
<evidence type="ECO:0000256" key="2">
    <source>
        <dbReference type="ARBA" id="ARBA00022475"/>
    </source>
</evidence>
<feature type="transmembrane region" description="Helical" evidence="6">
    <location>
        <begin position="65"/>
        <end position="87"/>
    </location>
</feature>
<feature type="transmembrane region" description="Helical" evidence="6">
    <location>
        <begin position="121"/>
        <end position="138"/>
    </location>
</feature>
<dbReference type="GO" id="GO:0005886">
    <property type="term" value="C:plasma membrane"/>
    <property type="evidence" value="ECO:0007669"/>
    <property type="project" value="UniProtKB-SubCell"/>
</dbReference>
<dbReference type="PANTHER" id="PTHR42920:SF11">
    <property type="entry name" value="INNER MEMBRANE PROTEIN YTFF"/>
    <property type="match status" value="1"/>
</dbReference>
<dbReference type="Pfam" id="PF00892">
    <property type="entry name" value="EamA"/>
    <property type="match status" value="2"/>
</dbReference>
<dbReference type="InterPro" id="IPR037185">
    <property type="entry name" value="EmrE-like"/>
</dbReference>
<evidence type="ECO:0000313" key="9">
    <source>
        <dbReference type="Proteomes" id="UP000011617"/>
    </source>
</evidence>
<evidence type="ECO:0000256" key="4">
    <source>
        <dbReference type="ARBA" id="ARBA00022989"/>
    </source>
</evidence>
<sequence length="308" mass="33875">MNWAAMLYPLVAVMIWAMNAVVNKLSAGVIEPAAISFYRWVLAFLILTPFCIVGTWRNWQQLKPLLWKFAVLGFLGMAVYQCLAYYAAYTISATMIGIFLSLTPLLTIILSLLILRTPLTVGLLVGSGLSFFGITWLISGGNPAILLDIGIGKGELMMLIAASAYALYGVLTMKWKIQAQVSTWQSLYWQVIFGVLILVPLFAMTDNVAITRENVNLILFAGIPASIIAPFLWLQGVARLGASKTSLFMNLSPLFTAIISILFLHESLEPYHIIGGAICLIGVIIAQRVNKVVSLEALRKRANKKAFE</sequence>
<keyword evidence="4 6" id="KW-1133">Transmembrane helix</keyword>
<dbReference type="OrthoDB" id="4167046at2"/>
<dbReference type="AlphaFoldDB" id="L8XZJ0"/>
<feature type="transmembrane region" description="Helical" evidence="6">
    <location>
        <begin position="271"/>
        <end position="290"/>
    </location>
</feature>
<keyword evidence="3 6" id="KW-0812">Transmembrane</keyword>
<protein>
    <recommendedName>
        <fullName evidence="7">EamA domain-containing protein</fullName>
    </recommendedName>
</protein>
<name>L8XZJ0_9GAMM</name>
<dbReference type="PATRIC" id="fig|1261130.3.peg.918"/>
<accession>L8XZJ0</accession>
<dbReference type="EMBL" id="AOBV01000006">
    <property type="protein sequence ID" value="ELV08244.1"/>
    <property type="molecule type" value="Genomic_DNA"/>
</dbReference>
<reference evidence="8 9" key="1">
    <citation type="journal article" date="2013" name="Genome Announc.">
        <title>Complete Genome Sequence of Wohlfahrtiimonas chitiniclastica Strain SH04, Isolated from Chrysomya megacephala Collected from Pudong International Airport in China.</title>
        <authorList>
            <person name="Cao X.M."/>
            <person name="Chen T."/>
            <person name="Xu L.Z."/>
            <person name="Yao L.S."/>
            <person name="Qi J."/>
            <person name="Zhang X.L."/>
            <person name="Yan Q.L."/>
            <person name="Deng Y.H."/>
            <person name="Guo T.Y."/>
            <person name="Wang J."/>
            <person name="Hu K.X."/>
            <person name="Xu B.L."/>
        </authorList>
    </citation>
    <scope>NUCLEOTIDE SEQUENCE [LARGE SCALE GENOMIC DNA]</scope>
    <source>
        <strain evidence="8 9">SH04</strain>
    </source>
</reference>
<keyword evidence="5 6" id="KW-0472">Membrane</keyword>
<dbReference type="InterPro" id="IPR000620">
    <property type="entry name" value="EamA_dom"/>
</dbReference>
<dbReference type="PANTHER" id="PTHR42920">
    <property type="entry name" value="OS03G0707200 PROTEIN-RELATED"/>
    <property type="match status" value="1"/>
</dbReference>
<dbReference type="RefSeq" id="WP_008315488.1">
    <property type="nucleotide sequence ID" value="NZ_KB372779.1"/>
</dbReference>
<feature type="transmembrane region" description="Helical" evidence="6">
    <location>
        <begin position="37"/>
        <end position="56"/>
    </location>
</feature>
<feature type="transmembrane region" description="Helical" evidence="6">
    <location>
        <begin position="158"/>
        <end position="175"/>
    </location>
</feature>
<dbReference type="InterPro" id="IPR051258">
    <property type="entry name" value="Diverse_Substrate_Transporter"/>
</dbReference>
<feature type="domain" description="EamA" evidence="7">
    <location>
        <begin position="5"/>
        <end position="137"/>
    </location>
</feature>
<evidence type="ECO:0000259" key="7">
    <source>
        <dbReference type="Pfam" id="PF00892"/>
    </source>
</evidence>
<keyword evidence="9" id="KW-1185">Reference proteome</keyword>
<feature type="transmembrane region" description="Helical" evidence="6">
    <location>
        <begin position="217"/>
        <end position="234"/>
    </location>
</feature>
<feature type="transmembrane region" description="Helical" evidence="6">
    <location>
        <begin position="93"/>
        <end position="114"/>
    </location>
</feature>